<proteinExistence type="predicted"/>
<evidence type="ECO:0000313" key="2">
    <source>
        <dbReference type="EMBL" id="TNN04966.1"/>
    </source>
</evidence>
<name>A0A4Z2CL84_SCHJA</name>
<accession>A0A4Z2CL84</accession>
<dbReference type="AlphaFoldDB" id="A0A4Z2CL84"/>
<organism evidence="2 3">
    <name type="scientific">Schistosoma japonicum</name>
    <name type="common">Blood fluke</name>
    <dbReference type="NCBI Taxonomy" id="6182"/>
    <lineage>
        <taxon>Eukaryota</taxon>
        <taxon>Metazoa</taxon>
        <taxon>Spiralia</taxon>
        <taxon>Lophotrochozoa</taxon>
        <taxon>Platyhelminthes</taxon>
        <taxon>Trematoda</taxon>
        <taxon>Digenea</taxon>
        <taxon>Strigeidida</taxon>
        <taxon>Schistosomatoidea</taxon>
        <taxon>Schistosomatidae</taxon>
        <taxon>Schistosoma</taxon>
    </lineage>
</organism>
<keyword evidence="1" id="KW-0732">Signal</keyword>
<reference evidence="2 3" key="1">
    <citation type="submission" date="2019-03" db="EMBL/GenBank/DDBJ databases">
        <title>An improved genome assembly of the fluke Schistosoma japonicum.</title>
        <authorList>
            <person name="Hu W."/>
            <person name="Luo F."/>
            <person name="Yin M."/>
            <person name="Mo X."/>
            <person name="Sun C."/>
            <person name="Wu Q."/>
            <person name="Zhu B."/>
            <person name="Xiang M."/>
            <person name="Wang J."/>
            <person name="Wang Y."/>
            <person name="Zhang T."/>
            <person name="Xu B."/>
            <person name="Zheng H."/>
            <person name="Feng Z."/>
        </authorList>
    </citation>
    <scope>NUCLEOTIDE SEQUENCE [LARGE SCALE GENOMIC DNA]</scope>
    <source>
        <strain evidence="2">HuSjv2</strain>
        <tissue evidence="2">Worms</tissue>
    </source>
</reference>
<sequence length="68" mass="7193">MIGVYSALSCIAFLLHTLRNSLSHGGGSVLGGGSRKAKSFHALIDSGGRLTKLHANFFIKVLKLLSQP</sequence>
<keyword evidence="3" id="KW-1185">Reference proteome</keyword>
<evidence type="ECO:0000256" key="1">
    <source>
        <dbReference type="SAM" id="SignalP"/>
    </source>
</evidence>
<feature type="chain" id="PRO_5021218029" evidence="1">
    <location>
        <begin position="24"/>
        <end position="68"/>
    </location>
</feature>
<dbReference type="OrthoDB" id="72892at2759"/>
<dbReference type="STRING" id="6182.A0A4Z2CL84"/>
<gene>
    <name evidence="2" type="ORF">EWB00_009963</name>
</gene>
<protein>
    <submittedName>
        <fullName evidence="2">Nucleolar pre-ribosomal-associated 1</fullName>
    </submittedName>
</protein>
<dbReference type="EMBL" id="SKCS01000677">
    <property type="protein sequence ID" value="TNN04966.1"/>
    <property type="molecule type" value="Genomic_DNA"/>
</dbReference>
<feature type="signal peptide" evidence="1">
    <location>
        <begin position="1"/>
        <end position="23"/>
    </location>
</feature>
<feature type="non-terminal residue" evidence="2">
    <location>
        <position position="68"/>
    </location>
</feature>
<comment type="caution">
    <text evidence="2">The sequence shown here is derived from an EMBL/GenBank/DDBJ whole genome shotgun (WGS) entry which is preliminary data.</text>
</comment>
<dbReference type="Proteomes" id="UP000311919">
    <property type="component" value="Unassembled WGS sequence"/>
</dbReference>
<evidence type="ECO:0000313" key="3">
    <source>
        <dbReference type="Proteomes" id="UP000311919"/>
    </source>
</evidence>